<dbReference type="Pfam" id="PF05470">
    <property type="entry name" value="eIF-3c_N"/>
    <property type="match status" value="1"/>
</dbReference>
<dbReference type="GO" id="GO:0031369">
    <property type="term" value="F:translation initiation factor binding"/>
    <property type="evidence" value="ECO:0007669"/>
    <property type="project" value="InterPro"/>
</dbReference>
<dbReference type="PANTHER" id="PTHR13937:SF0">
    <property type="entry name" value="EUKARYOTIC TRANSLATION INITIATION FACTOR 3 SUBUNIT C-RELATED"/>
    <property type="match status" value="1"/>
</dbReference>
<evidence type="ECO:0000256" key="3">
    <source>
        <dbReference type="ARBA" id="ARBA00022917"/>
    </source>
</evidence>
<protein>
    <recommendedName>
        <fullName evidence="4">Eukaryotic translation initiation factor 3 subunit C N-terminal domain-containing protein</fullName>
    </recommendedName>
</protein>
<keyword evidence="2" id="KW-0396">Initiation factor</keyword>
<sequence>MGLSAHIKKQENVIGTTDADRSACFSLSVLQLYRQKTPYQEIFESHLTESGWLLMSFILLITARLSFLRSDSQHHIGGLDYFSRKHSKNLLEQYLLVSQIATAITKLESRKLWKQGIRCLTTHINLELLEAVHLICAMLLEVPNMVVKTHDAKGKIISKTFRKLFEESQRQTFAPSPGKCL</sequence>
<dbReference type="PANTHER" id="PTHR13937">
    <property type="entry name" value="EUKARYOTIC TRANSLATION INITATION FACTOR 3, SUBUNIT 8 EIF3S8 -RELATED"/>
    <property type="match status" value="1"/>
</dbReference>
<keyword evidence="3" id="KW-0648">Protein biosynthesis</keyword>
<keyword evidence="1" id="KW-0963">Cytoplasm</keyword>
<dbReference type="GO" id="GO:0003723">
    <property type="term" value="F:RNA binding"/>
    <property type="evidence" value="ECO:0007669"/>
    <property type="project" value="InterPro"/>
</dbReference>
<reference evidence="5 6" key="1">
    <citation type="submission" date="2020-10" db="EMBL/GenBank/DDBJ databases">
        <title>The Coptis chinensis genome and diversification of protoberbering-type alkaloids.</title>
        <authorList>
            <person name="Wang B."/>
            <person name="Shu S."/>
            <person name="Song C."/>
            <person name="Liu Y."/>
        </authorList>
    </citation>
    <scope>NUCLEOTIDE SEQUENCE [LARGE SCALE GENOMIC DNA]</scope>
    <source>
        <strain evidence="5">HL-2020</strain>
        <tissue evidence="5">Leaf</tissue>
    </source>
</reference>
<gene>
    <name evidence="5" type="ORF">IFM89_026638</name>
</gene>
<dbReference type="Proteomes" id="UP000631114">
    <property type="component" value="Unassembled WGS sequence"/>
</dbReference>
<evidence type="ECO:0000256" key="1">
    <source>
        <dbReference type="ARBA" id="ARBA00022490"/>
    </source>
</evidence>
<feature type="domain" description="Eukaryotic translation initiation factor 3 subunit C N-terminal" evidence="4">
    <location>
        <begin position="79"/>
        <end position="152"/>
    </location>
</feature>
<keyword evidence="6" id="KW-1185">Reference proteome</keyword>
<evidence type="ECO:0000313" key="6">
    <source>
        <dbReference type="Proteomes" id="UP000631114"/>
    </source>
</evidence>
<comment type="caution">
    <text evidence="5">The sequence shown here is derived from an EMBL/GenBank/DDBJ whole genome shotgun (WGS) entry which is preliminary data.</text>
</comment>
<dbReference type="GO" id="GO:0005852">
    <property type="term" value="C:eukaryotic translation initiation factor 3 complex"/>
    <property type="evidence" value="ECO:0007669"/>
    <property type="project" value="InterPro"/>
</dbReference>
<evidence type="ECO:0000256" key="2">
    <source>
        <dbReference type="ARBA" id="ARBA00022540"/>
    </source>
</evidence>
<name>A0A835GY02_9MAGN</name>
<dbReference type="EMBL" id="JADFTS010000009">
    <property type="protein sequence ID" value="KAF9589636.1"/>
    <property type="molecule type" value="Genomic_DNA"/>
</dbReference>
<dbReference type="AlphaFoldDB" id="A0A835GY02"/>
<accession>A0A835GY02</accession>
<dbReference type="InterPro" id="IPR008905">
    <property type="entry name" value="EIF3C_N_dom"/>
</dbReference>
<evidence type="ECO:0000313" key="5">
    <source>
        <dbReference type="EMBL" id="KAF9589636.1"/>
    </source>
</evidence>
<dbReference type="GO" id="GO:0003743">
    <property type="term" value="F:translation initiation factor activity"/>
    <property type="evidence" value="ECO:0007669"/>
    <property type="project" value="UniProtKB-KW"/>
</dbReference>
<evidence type="ECO:0000259" key="4">
    <source>
        <dbReference type="Pfam" id="PF05470"/>
    </source>
</evidence>
<dbReference type="InterPro" id="IPR027516">
    <property type="entry name" value="EIF3C"/>
</dbReference>
<dbReference type="OrthoDB" id="29647at2759"/>
<organism evidence="5 6">
    <name type="scientific">Coptis chinensis</name>
    <dbReference type="NCBI Taxonomy" id="261450"/>
    <lineage>
        <taxon>Eukaryota</taxon>
        <taxon>Viridiplantae</taxon>
        <taxon>Streptophyta</taxon>
        <taxon>Embryophyta</taxon>
        <taxon>Tracheophyta</taxon>
        <taxon>Spermatophyta</taxon>
        <taxon>Magnoliopsida</taxon>
        <taxon>Ranunculales</taxon>
        <taxon>Ranunculaceae</taxon>
        <taxon>Coptidoideae</taxon>
        <taxon>Coptis</taxon>
    </lineage>
</organism>
<proteinExistence type="predicted"/>